<proteinExistence type="inferred from homology"/>
<keyword evidence="7" id="KW-0698">rRNA processing</keyword>
<evidence type="ECO:0000256" key="7">
    <source>
        <dbReference type="HAMAP-Rule" id="MF_00009"/>
    </source>
</evidence>
<dbReference type="GO" id="GO:0006364">
    <property type="term" value="P:rRNA processing"/>
    <property type="evidence" value="ECO:0007669"/>
    <property type="project" value="UniProtKB-UniRule"/>
</dbReference>
<dbReference type="Pfam" id="PF02130">
    <property type="entry name" value="YbeY"/>
    <property type="match status" value="1"/>
</dbReference>
<evidence type="ECO:0000256" key="4">
    <source>
        <dbReference type="ARBA" id="ARBA00022759"/>
    </source>
</evidence>
<evidence type="ECO:0000313" key="9">
    <source>
        <dbReference type="Proteomes" id="UP000027284"/>
    </source>
</evidence>
<dbReference type="HAMAP" id="MF_00009">
    <property type="entry name" value="Endoribonucl_YbeY"/>
    <property type="match status" value="1"/>
</dbReference>
<keyword evidence="2 7" id="KW-0540">Nuclease</keyword>
<dbReference type="EMBL" id="JMFG01000008">
    <property type="protein sequence ID" value="KDA54367.1"/>
    <property type="molecule type" value="Genomic_DNA"/>
</dbReference>
<dbReference type="GO" id="GO:0005737">
    <property type="term" value="C:cytoplasm"/>
    <property type="evidence" value="ECO:0007669"/>
    <property type="project" value="UniProtKB-SubCell"/>
</dbReference>
<name>A0A062XP68_9BACT</name>
<accession>A0A062XP68</accession>
<evidence type="ECO:0000256" key="1">
    <source>
        <dbReference type="ARBA" id="ARBA00010875"/>
    </source>
</evidence>
<feature type="binding site" evidence="7">
    <location>
        <position position="114"/>
    </location>
    <ligand>
        <name>Zn(2+)</name>
        <dbReference type="ChEBI" id="CHEBI:29105"/>
        <note>catalytic</note>
    </ligand>
</feature>
<dbReference type="Proteomes" id="UP000027284">
    <property type="component" value="Unassembled WGS sequence"/>
</dbReference>
<dbReference type="Gene3D" id="3.40.390.30">
    <property type="entry name" value="Metalloproteases ('zincins'), catalytic domain"/>
    <property type="match status" value="1"/>
</dbReference>
<keyword evidence="7" id="KW-0963">Cytoplasm</keyword>
<keyword evidence="9" id="KW-1185">Reference proteome</keyword>
<dbReference type="OrthoDB" id="9807740at2"/>
<evidence type="ECO:0000313" key="8">
    <source>
        <dbReference type="EMBL" id="KDA54367.1"/>
    </source>
</evidence>
<dbReference type="STRING" id="1312852.EG19_11670"/>
<comment type="function">
    <text evidence="7">Single strand-specific metallo-endoribonuclease involved in late-stage 70S ribosome quality control and in maturation of the 3' terminus of the 16S rRNA.</text>
</comment>
<dbReference type="NCBIfam" id="TIGR00043">
    <property type="entry name" value="rRNA maturation RNase YbeY"/>
    <property type="match status" value="1"/>
</dbReference>
<evidence type="ECO:0000256" key="2">
    <source>
        <dbReference type="ARBA" id="ARBA00022722"/>
    </source>
</evidence>
<dbReference type="AlphaFoldDB" id="A0A062XP68"/>
<keyword evidence="6 7" id="KW-0862">Zinc</keyword>
<reference evidence="8 9" key="1">
    <citation type="submission" date="2014-04" db="EMBL/GenBank/DDBJ databases">
        <title>The Genome Sequence of Thermoanaerobaculum aquaticum MP-01, The First Cultivated Group 23 Acidobacterium.</title>
        <authorList>
            <person name="Stamps B.W."/>
            <person name="Losey N.A."/>
            <person name="Lawson P.A."/>
            <person name="Stevenson B.S."/>
        </authorList>
    </citation>
    <scope>NUCLEOTIDE SEQUENCE [LARGE SCALE GENOMIC DNA]</scope>
    <source>
        <strain evidence="8 9">MP-01</strain>
    </source>
</reference>
<keyword evidence="3 7" id="KW-0479">Metal-binding</keyword>
<comment type="caution">
    <text evidence="8">The sequence shown here is derived from an EMBL/GenBank/DDBJ whole genome shotgun (WGS) entry which is preliminary data.</text>
</comment>
<dbReference type="InterPro" id="IPR002036">
    <property type="entry name" value="YbeY"/>
</dbReference>
<protein>
    <recommendedName>
        <fullName evidence="7">Endoribonuclease YbeY</fullName>
        <ecNumber evidence="7">3.1.-.-</ecNumber>
    </recommendedName>
</protein>
<evidence type="ECO:0000256" key="5">
    <source>
        <dbReference type="ARBA" id="ARBA00022801"/>
    </source>
</evidence>
<dbReference type="RefSeq" id="WP_053334836.1">
    <property type="nucleotide sequence ID" value="NZ_JMFG01000008.1"/>
</dbReference>
<feature type="binding site" evidence="7">
    <location>
        <position position="124"/>
    </location>
    <ligand>
        <name>Zn(2+)</name>
        <dbReference type="ChEBI" id="CHEBI:29105"/>
        <note>catalytic</note>
    </ligand>
</feature>
<dbReference type="PANTHER" id="PTHR46986">
    <property type="entry name" value="ENDORIBONUCLEASE YBEY, CHLOROPLASTIC"/>
    <property type="match status" value="1"/>
</dbReference>
<keyword evidence="5 7" id="KW-0378">Hydrolase</keyword>
<dbReference type="PANTHER" id="PTHR46986:SF1">
    <property type="entry name" value="ENDORIBONUCLEASE YBEY, CHLOROPLASTIC"/>
    <property type="match status" value="1"/>
</dbReference>
<evidence type="ECO:0000256" key="3">
    <source>
        <dbReference type="ARBA" id="ARBA00022723"/>
    </source>
</evidence>
<dbReference type="EC" id="3.1.-.-" evidence="7"/>
<evidence type="ECO:0000256" key="6">
    <source>
        <dbReference type="ARBA" id="ARBA00022833"/>
    </source>
</evidence>
<comment type="cofactor">
    <cofactor evidence="7">
        <name>Zn(2+)</name>
        <dbReference type="ChEBI" id="CHEBI:29105"/>
    </cofactor>
    <text evidence="7">Binds 1 zinc ion.</text>
</comment>
<comment type="subcellular location">
    <subcellularLocation>
        <location evidence="7">Cytoplasm</location>
    </subcellularLocation>
</comment>
<keyword evidence="4 7" id="KW-0255">Endonuclease</keyword>
<dbReference type="InterPro" id="IPR023091">
    <property type="entry name" value="MetalPrtase_cat_dom_sf_prd"/>
</dbReference>
<sequence length="143" mass="15696">MAGKLKVAVRWQGRALPGVTQRLRAVGIAALQRAGAEEGELSVLLCDDRTMELLNRHFRHKPKPTDVLSFPAHDRLPTGTVHLGDVAISLETAARQAEAAGHSLERELCLLLIHGALHVCGFDHEQDQGEMEALEAQLREELL</sequence>
<dbReference type="SUPFAM" id="SSF55486">
    <property type="entry name" value="Metalloproteases ('zincins'), catalytic domain"/>
    <property type="match status" value="1"/>
</dbReference>
<organism evidence="8 9">
    <name type="scientific">Thermoanaerobaculum aquaticum</name>
    <dbReference type="NCBI Taxonomy" id="1312852"/>
    <lineage>
        <taxon>Bacteria</taxon>
        <taxon>Pseudomonadati</taxon>
        <taxon>Acidobacteriota</taxon>
        <taxon>Thermoanaerobaculia</taxon>
        <taxon>Thermoanaerobaculales</taxon>
        <taxon>Thermoanaerobaculaceae</taxon>
        <taxon>Thermoanaerobaculum</taxon>
    </lineage>
</organism>
<dbReference type="GO" id="GO:0004521">
    <property type="term" value="F:RNA endonuclease activity"/>
    <property type="evidence" value="ECO:0007669"/>
    <property type="project" value="UniProtKB-UniRule"/>
</dbReference>
<comment type="similarity">
    <text evidence="1 7">Belongs to the endoribonuclease YbeY family.</text>
</comment>
<keyword evidence="7" id="KW-0690">Ribosome biogenesis</keyword>
<dbReference type="GO" id="GO:0004222">
    <property type="term" value="F:metalloendopeptidase activity"/>
    <property type="evidence" value="ECO:0007669"/>
    <property type="project" value="InterPro"/>
</dbReference>
<gene>
    <name evidence="7" type="primary">ybeY</name>
    <name evidence="8" type="ORF">EG19_11670</name>
</gene>
<feature type="binding site" evidence="7">
    <location>
        <position position="118"/>
    </location>
    <ligand>
        <name>Zn(2+)</name>
        <dbReference type="ChEBI" id="CHEBI:29105"/>
        <note>catalytic</note>
    </ligand>
</feature>
<dbReference type="GO" id="GO:0008270">
    <property type="term" value="F:zinc ion binding"/>
    <property type="evidence" value="ECO:0007669"/>
    <property type="project" value="UniProtKB-UniRule"/>
</dbReference>